<reference evidence="2" key="1">
    <citation type="submission" date="2023-03" db="EMBL/GenBank/DDBJ databases">
        <title>Mating type loci evolution in Malassezia.</title>
        <authorList>
            <person name="Coelho M.A."/>
        </authorList>
    </citation>
    <scope>NUCLEOTIDE SEQUENCE</scope>
    <source>
        <strain evidence="2">CBS 9557</strain>
    </source>
</reference>
<sequence length="173" mass="18915">MATDLARVSQALAALPSTPVPGDASQADVLSVAAPLLADLKRINRDAYAYVAEGRGQVASARERADECALSLAALQYEASKLRECIEACGDVEPVYEQVLSAAHGAETDAPREPAAMRDHLQATLDGCRRWEQEVRALEAEVAELQKQSHASHRSLVRMEKDVFSLRQVRTRY</sequence>
<evidence type="ECO:0000256" key="1">
    <source>
        <dbReference type="SAM" id="Coils"/>
    </source>
</evidence>
<organism evidence="2 3">
    <name type="scientific">Malassezia nana</name>
    <dbReference type="NCBI Taxonomy" id="180528"/>
    <lineage>
        <taxon>Eukaryota</taxon>
        <taxon>Fungi</taxon>
        <taxon>Dikarya</taxon>
        <taxon>Basidiomycota</taxon>
        <taxon>Ustilaginomycotina</taxon>
        <taxon>Malasseziomycetes</taxon>
        <taxon>Malasseziales</taxon>
        <taxon>Malasseziaceae</taxon>
        <taxon>Malassezia</taxon>
    </lineage>
</organism>
<dbReference type="Proteomes" id="UP001213623">
    <property type="component" value="Chromosome 2"/>
</dbReference>
<keyword evidence="1" id="KW-0175">Coiled coil</keyword>
<evidence type="ECO:0000313" key="3">
    <source>
        <dbReference type="Proteomes" id="UP001213623"/>
    </source>
</evidence>
<proteinExistence type="predicted"/>
<gene>
    <name evidence="2" type="ORF">MNAN1_001179</name>
</gene>
<feature type="coiled-coil region" evidence="1">
    <location>
        <begin position="121"/>
        <end position="148"/>
    </location>
</feature>
<accession>A0AAF0EGU7</accession>
<protein>
    <submittedName>
        <fullName evidence="2">Uncharacterized protein</fullName>
    </submittedName>
</protein>
<dbReference type="EMBL" id="CP119893">
    <property type="protein sequence ID" value="WFD26202.1"/>
    <property type="molecule type" value="Genomic_DNA"/>
</dbReference>
<evidence type="ECO:0000313" key="2">
    <source>
        <dbReference type="EMBL" id="WFD26202.1"/>
    </source>
</evidence>
<keyword evidence="3" id="KW-1185">Reference proteome</keyword>
<dbReference type="AlphaFoldDB" id="A0AAF0EGU7"/>
<name>A0AAF0EGU7_9BASI</name>